<dbReference type="Pfam" id="PF01230">
    <property type="entry name" value="HIT"/>
    <property type="match status" value="1"/>
</dbReference>
<evidence type="ECO:0000313" key="5">
    <source>
        <dbReference type="Proteomes" id="UP000019471"/>
    </source>
</evidence>
<keyword evidence="5" id="KW-1185">Reference proteome</keyword>
<evidence type="ECO:0000313" key="4">
    <source>
        <dbReference type="EMBL" id="EXJ68247.1"/>
    </source>
</evidence>
<dbReference type="PANTHER" id="PTHR46648:SF2">
    <property type="entry name" value="HIT DOMAIN-CONTAINING PROTEIN"/>
    <property type="match status" value="1"/>
</dbReference>
<comment type="caution">
    <text evidence="4">The sequence shown here is derived from an EMBL/GenBank/DDBJ whole genome shotgun (WGS) entry which is preliminary data.</text>
</comment>
<dbReference type="AlphaFoldDB" id="W9WJE1"/>
<gene>
    <name evidence="4" type="ORF">A1O5_08862</name>
</gene>
<feature type="short sequence motif" description="Histidine triad motif" evidence="1">
    <location>
        <begin position="180"/>
        <end position="184"/>
    </location>
</feature>
<dbReference type="InterPro" id="IPR001310">
    <property type="entry name" value="Histidine_triad_HIT"/>
</dbReference>
<dbReference type="SUPFAM" id="SSF54197">
    <property type="entry name" value="HIT-like"/>
    <property type="match status" value="1"/>
</dbReference>
<feature type="domain" description="HIT" evidence="3">
    <location>
        <begin position="50"/>
        <end position="195"/>
    </location>
</feature>
<feature type="compositionally biased region" description="Basic and acidic residues" evidence="2">
    <location>
        <begin position="1"/>
        <end position="23"/>
    </location>
</feature>
<dbReference type="GeneID" id="19193560"/>
<dbReference type="EMBL" id="AMGX01000014">
    <property type="protein sequence ID" value="EXJ68247.1"/>
    <property type="molecule type" value="Genomic_DNA"/>
</dbReference>
<evidence type="ECO:0000256" key="1">
    <source>
        <dbReference type="PROSITE-ProRule" id="PRU00464"/>
    </source>
</evidence>
<evidence type="ECO:0000259" key="3">
    <source>
        <dbReference type="PROSITE" id="PS51084"/>
    </source>
</evidence>
<dbReference type="InterPro" id="IPR036265">
    <property type="entry name" value="HIT-like_sf"/>
</dbReference>
<sequence length="298" mass="32524">MSDVPRLIHESRTHSSSKPDRDFSSSCPFCAIGSTYDATSPFSSSESMAKALDPEQLDPPSFVLYSSEHVIAFLDIMPLTRGHVLVAPRKHRVKVGDLSPSEGAEIGRVLPLLARSVIKAVLPDIPHEDADYNVVQNNGEPLPAFHHFTILPPYLTFPDPQTEHFHLPHLGPGAAQVVPHVHFHIVPRPPLNYTYPNLSATTSSLKKKYPPNPQPSGRQATAILFGRGMREDLDYDDAAVLVESMRAAIREELARSFGKGEGSVSAETVEQMRSLDVGAGSEGGGNGSRNGRRLPWKV</sequence>
<proteinExistence type="predicted"/>
<dbReference type="STRING" id="1182543.W9WJE1"/>
<name>W9WJE1_9EURO</name>
<dbReference type="GO" id="GO:0009117">
    <property type="term" value="P:nucleotide metabolic process"/>
    <property type="evidence" value="ECO:0007669"/>
    <property type="project" value="TreeGrafter"/>
</dbReference>
<dbReference type="eggNOG" id="KOG3275">
    <property type="taxonomic scope" value="Eukaryota"/>
</dbReference>
<dbReference type="PANTHER" id="PTHR46648">
    <property type="entry name" value="HIT FAMILY PROTEIN 1"/>
    <property type="match status" value="1"/>
</dbReference>
<evidence type="ECO:0000256" key="2">
    <source>
        <dbReference type="SAM" id="MobiDB-lite"/>
    </source>
</evidence>
<dbReference type="RefSeq" id="XP_007747633.1">
    <property type="nucleotide sequence ID" value="XM_007749443.1"/>
</dbReference>
<dbReference type="PROSITE" id="PS51084">
    <property type="entry name" value="HIT_2"/>
    <property type="match status" value="1"/>
</dbReference>
<reference evidence="4 5" key="1">
    <citation type="submission" date="2013-03" db="EMBL/GenBank/DDBJ databases">
        <title>The Genome Sequence of Cladophialophora psammophila CBS 110553.</title>
        <authorList>
            <consortium name="The Broad Institute Genomics Platform"/>
            <person name="Cuomo C."/>
            <person name="de Hoog S."/>
            <person name="Gorbushina A."/>
            <person name="Walker B."/>
            <person name="Young S.K."/>
            <person name="Zeng Q."/>
            <person name="Gargeya S."/>
            <person name="Fitzgerald M."/>
            <person name="Haas B."/>
            <person name="Abouelleil A."/>
            <person name="Allen A.W."/>
            <person name="Alvarado L."/>
            <person name="Arachchi H.M."/>
            <person name="Berlin A.M."/>
            <person name="Chapman S.B."/>
            <person name="Gainer-Dewar J."/>
            <person name="Goldberg J."/>
            <person name="Griggs A."/>
            <person name="Gujja S."/>
            <person name="Hansen M."/>
            <person name="Howarth C."/>
            <person name="Imamovic A."/>
            <person name="Ireland A."/>
            <person name="Larimer J."/>
            <person name="McCowan C."/>
            <person name="Murphy C."/>
            <person name="Pearson M."/>
            <person name="Poon T.W."/>
            <person name="Priest M."/>
            <person name="Roberts A."/>
            <person name="Saif S."/>
            <person name="Shea T."/>
            <person name="Sisk P."/>
            <person name="Sykes S."/>
            <person name="Wortman J."/>
            <person name="Nusbaum C."/>
            <person name="Birren B."/>
        </authorList>
    </citation>
    <scope>NUCLEOTIDE SEQUENCE [LARGE SCALE GENOMIC DNA]</scope>
    <source>
        <strain evidence="4 5">CBS 110553</strain>
    </source>
</reference>
<dbReference type="Gene3D" id="3.30.428.10">
    <property type="entry name" value="HIT-like"/>
    <property type="match status" value="1"/>
</dbReference>
<feature type="region of interest" description="Disordered" evidence="2">
    <location>
        <begin position="1"/>
        <end position="25"/>
    </location>
</feature>
<protein>
    <recommendedName>
        <fullName evidence="3">HIT domain-containing protein</fullName>
    </recommendedName>
</protein>
<organism evidence="4 5">
    <name type="scientific">Cladophialophora psammophila CBS 110553</name>
    <dbReference type="NCBI Taxonomy" id="1182543"/>
    <lineage>
        <taxon>Eukaryota</taxon>
        <taxon>Fungi</taxon>
        <taxon>Dikarya</taxon>
        <taxon>Ascomycota</taxon>
        <taxon>Pezizomycotina</taxon>
        <taxon>Eurotiomycetes</taxon>
        <taxon>Chaetothyriomycetidae</taxon>
        <taxon>Chaetothyriales</taxon>
        <taxon>Herpotrichiellaceae</taxon>
        <taxon>Cladophialophora</taxon>
    </lineage>
</organism>
<dbReference type="HOGENOM" id="CLU_056776_0_1_1"/>
<accession>W9WJE1</accession>
<dbReference type="GO" id="GO:0003824">
    <property type="term" value="F:catalytic activity"/>
    <property type="evidence" value="ECO:0007669"/>
    <property type="project" value="InterPro"/>
</dbReference>
<dbReference type="InterPro" id="IPR011146">
    <property type="entry name" value="HIT-like"/>
</dbReference>
<feature type="region of interest" description="Disordered" evidence="2">
    <location>
        <begin position="276"/>
        <end position="298"/>
    </location>
</feature>
<dbReference type="OrthoDB" id="1915375at2759"/>
<dbReference type="Proteomes" id="UP000019471">
    <property type="component" value="Unassembled WGS sequence"/>
</dbReference>